<protein>
    <submittedName>
        <fullName evidence="2">Uncharacterized protein</fullName>
    </submittedName>
</protein>
<comment type="caution">
    <text evidence="2">The sequence shown here is derived from an EMBL/GenBank/DDBJ whole genome shotgun (WGS) entry which is preliminary data.</text>
</comment>
<reference evidence="2" key="1">
    <citation type="journal article" date="2020" name="mSystems">
        <title>Genome- and Community-Level Interaction Insights into Carbon Utilization and Element Cycling Functions of Hydrothermarchaeota in Hydrothermal Sediment.</title>
        <authorList>
            <person name="Zhou Z."/>
            <person name="Liu Y."/>
            <person name="Xu W."/>
            <person name="Pan J."/>
            <person name="Luo Z.H."/>
            <person name="Li M."/>
        </authorList>
    </citation>
    <scope>NUCLEOTIDE SEQUENCE [LARGE SCALE GENOMIC DNA]</scope>
    <source>
        <strain evidence="2">SpSt-961</strain>
    </source>
</reference>
<organism evidence="2">
    <name type="scientific">candidate division WOR-3 bacterium</name>
    <dbReference type="NCBI Taxonomy" id="2052148"/>
    <lineage>
        <taxon>Bacteria</taxon>
        <taxon>Bacteria division WOR-3</taxon>
    </lineage>
</organism>
<dbReference type="AlphaFoldDB" id="A0A7V3RIG6"/>
<feature type="chain" id="PRO_5031434131" evidence="1">
    <location>
        <begin position="20"/>
        <end position="116"/>
    </location>
</feature>
<dbReference type="EMBL" id="DTOZ01000182">
    <property type="protein sequence ID" value="HGE78809.1"/>
    <property type="molecule type" value="Genomic_DNA"/>
</dbReference>
<feature type="signal peptide" evidence="1">
    <location>
        <begin position="1"/>
        <end position="19"/>
    </location>
</feature>
<keyword evidence="1" id="KW-0732">Signal</keyword>
<gene>
    <name evidence="2" type="ORF">ENX68_07435</name>
</gene>
<evidence type="ECO:0000256" key="1">
    <source>
        <dbReference type="SAM" id="SignalP"/>
    </source>
</evidence>
<accession>A0A7V3RIG6</accession>
<name>A0A7V3RIG6_UNCW3</name>
<sequence>MGRLKKMMCLFVITGCLSAQTLRWIYTPRGYVSAHYGSAHSVIYGQDGNIYAVGGAPGAGKGITFEKTYGAQGIDEVGRSGQQTSDNGYVILGNIGSTSPITKINNVIIKNKKGEL</sequence>
<proteinExistence type="predicted"/>
<evidence type="ECO:0000313" key="2">
    <source>
        <dbReference type="EMBL" id="HGE78809.1"/>
    </source>
</evidence>